<dbReference type="EMBL" id="MVGC01000560">
    <property type="protein sequence ID" value="RJE18392.1"/>
    <property type="molecule type" value="Genomic_DNA"/>
</dbReference>
<dbReference type="OrthoDB" id="330047at2759"/>
<feature type="transmembrane region" description="Helical" evidence="3">
    <location>
        <begin position="64"/>
        <end position="87"/>
    </location>
</feature>
<dbReference type="STRING" id="2070753.A0A3A2Z5M0"/>
<feature type="transmembrane region" description="Helical" evidence="3">
    <location>
        <begin position="519"/>
        <end position="542"/>
    </location>
</feature>
<organism evidence="4 5">
    <name type="scientific">Aspergillus sclerotialis</name>
    <dbReference type="NCBI Taxonomy" id="2070753"/>
    <lineage>
        <taxon>Eukaryota</taxon>
        <taxon>Fungi</taxon>
        <taxon>Dikarya</taxon>
        <taxon>Ascomycota</taxon>
        <taxon>Pezizomycotina</taxon>
        <taxon>Eurotiomycetes</taxon>
        <taxon>Eurotiomycetidae</taxon>
        <taxon>Eurotiales</taxon>
        <taxon>Aspergillaceae</taxon>
        <taxon>Aspergillus</taxon>
        <taxon>Aspergillus subgen. Polypaecilum</taxon>
    </lineage>
</organism>
<feature type="transmembrane region" description="Helical" evidence="3">
    <location>
        <begin position="182"/>
        <end position="202"/>
    </location>
</feature>
<dbReference type="InterPro" id="IPR011701">
    <property type="entry name" value="MFS"/>
</dbReference>
<evidence type="ECO:0000256" key="1">
    <source>
        <dbReference type="ARBA" id="ARBA00004141"/>
    </source>
</evidence>
<dbReference type="SUPFAM" id="SSF103473">
    <property type="entry name" value="MFS general substrate transporter"/>
    <property type="match status" value="1"/>
</dbReference>
<feature type="transmembrane region" description="Helical" evidence="3">
    <location>
        <begin position="426"/>
        <end position="445"/>
    </location>
</feature>
<dbReference type="GO" id="GO:0022857">
    <property type="term" value="F:transmembrane transporter activity"/>
    <property type="evidence" value="ECO:0007669"/>
    <property type="project" value="InterPro"/>
</dbReference>
<evidence type="ECO:0000313" key="5">
    <source>
        <dbReference type="Proteomes" id="UP000266188"/>
    </source>
</evidence>
<evidence type="ECO:0000256" key="2">
    <source>
        <dbReference type="SAM" id="Coils"/>
    </source>
</evidence>
<feature type="transmembrane region" description="Helical" evidence="3">
    <location>
        <begin position="400"/>
        <end position="419"/>
    </location>
</feature>
<evidence type="ECO:0000313" key="4">
    <source>
        <dbReference type="EMBL" id="RJE18392.1"/>
    </source>
</evidence>
<name>A0A3A2Z5M0_9EURO</name>
<evidence type="ECO:0000256" key="3">
    <source>
        <dbReference type="SAM" id="Phobius"/>
    </source>
</evidence>
<feature type="transmembrane region" description="Helical" evidence="3">
    <location>
        <begin position="149"/>
        <end position="170"/>
    </location>
</feature>
<dbReference type="Gene3D" id="1.20.1250.20">
    <property type="entry name" value="MFS general substrate transporter like domains"/>
    <property type="match status" value="1"/>
</dbReference>
<keyword evidence="3" id="KW-1133">Transmembrane helix</keyword>
<feature type="transmembrane region" description="Helical" evidence="3">
    <location>
        <begin position="243"/>
        <end position="262"/>
    </location>
</feature>
<feature type="transmembrane region" description="Helical" evidence="3">
    <location>
        <begin position="480"/>
        <end position="499"/>
    </location>
</feature>
<proteinExistence type="predicted"/>
<dbReference type="InterPro" id="IPR052599">
    <property type="entry name" value="SLC43A_AATransporter"/>
</dbReference>
<dbReference type="InterPro" id="IPR036259">
    <property type="entry name" value="MFS_trans_sf"/>
</dbReference>
<sequence>MSLVQHVSALEGVDREPINEEPNEFPRIRRKISYDVLQPPTEAPPVADQRPGISAYKHSTSKRIIEVAITVLACWLASGIVFGFAALKPVLVAEGVYHDRCTEKELEEGLELCAQQDIKLNLFFTIASITANVSALPVGTILDRYGSRLCGIIGCALLAAGSLLMTTSFLRPQFQGYMAGNFFLALGGTFIFVPSFQIANAFPRHAGTIVALITGAFDASAAVFLFYRLAYERSHGAFSPDKFFLAYLAVPALIFVALVTVMPERDYHSTLQLESKIERAEDATRDVHDSDDEIESEAELRRVRSNRAEHRHNKIKQIDSVLGDKDERRHRANLEEDRQQASQVWGVLHGLPALQQMATPWFILITLMTVLQMLRMNYFIATIRSQYKYMLGSENQADDINGFFDVALPVGGLLFTPFIGFLLDRLSVPTMLALIVVFTTIIGALNSIPTFWAGYITVILFVLLRPLYYSAMSDYATKVFGFATFGRVYGTIICLSGLVNFSQYGLDALTHHTFNGNPIPINAFLASAGFVVGAGLVGFVTLASRRIRLEEEAEDEERERLIVEEDEDEE</sequence>
<comment type="caution">
    <text evidence="4">The sequence shown here is derived from an EMBL/GenBank/DDBJ whole genome shotgun (WGS) entry which is preliminary data.</text>
</comment>
<keyword evidence="3" id="KW-0812">Transmembrane</keyword>
<feature type="transmembrane region" description="Helical" evidence="3">
    <location>
        <begin position="209"/>
        <end position="231"/>
    </location>
</feature>
<feature type="transmembrane region" description="Helical" evidence="3">
    <location>
        <begin position="361"/>
        <end position="380"/>
    </location>
</feature>
<dbReference type="Proteomes" id="UP000266188">
    <property type="component" value="Unassembled WGS sequence"/>
</dbReference>
<feature type="coiled-coil region" evidence="2">
    <location>
        <begin position="539"/>
        <end position="566"/>
    </location>
</feature>
<dbReference type="PANTHER" id="PTHR20772:SF4">
    <property type="entry name" value="HYPOTHETICAL AMINO ACID TRANSPORTER (EUROFUNG)"/>
    <property type="match status" value="1"/>
</dbReference>
<accession>A0A3A2Z5M0</accession>
<dbReference type="CDD" id="cd06174">
    <property type="entry name" value="MFS"/>
    <property type="match status" value="1"/>
</dbReference>
<dbReference type="PANTHER" id="PTHR20772">
    <property type="entry name" value="PROTEIN FMP42"/>
    <property type="match status" value="1"/>
</dbReference>
<dbReference type="Pfam" id="PF07690">
    <property type="entry name" value="MFS_1"/>
    <property type="match status" value="1"/>
</dbReference>
<comment type="subcellular location">
    <subcellularLocation>
        <location evidence="1">Membrane</location>
        <topology evidence="1">Multi-pass membrane protein</topology>
    </subcellularLocation>
</comment>
<protein>
    <submittedName>
        <fullName evidence="4">Mfs transporter</fullName>
    </submittedName>
</protein>
<dbReference type="GO" id="GO:0000329">
    <property type="term" value="C:fungal-type vacuole membrane"/>
    <property type="evidence" value="ECO:0007669"/>
    <property type="project" value="TreeGrafter"/>
</dbReference>
<keyword evidence="5" id="KW-1185">Reference proteome</keyword>
<dbReference type="AlphaFoldDB" id="A0A3A2Z5M0"/>
<gene>
    <name evidence="4" type="ORF">PHISCL_09271</name>
</gene>
<keyword evidence="3" id="KW-0472">Membrane</keyword>
<reference evidence="5" key="1">
    <citation type="submission" date="2017-02" db="EMBL/GenBank/DDBJ databases">
        <authorList>
            <person name="Tafer H."/>
            <person name="Lopandic K."/>
        </authorList>
    </citation>
    <scope>NUCLEOTIDE SEQUENCE [LARGE SCALE GENOMIC DNA]</scope>
    <source>
        <strain evidence="5">CBS 366.77</strain>
    </source>
</reference>
<keyword evidence="2" id="KW-0175">Coiled coil</keyword>